<evidence type="ECO:0000259" key="2">
    <source>
        <dbReference type="PROSITE" id="PS50878"/>
    </source>
</evidence>
<dbReference type="Proteomes" id="UP000258673">
    <property type="component" value="Unassembled WGS sequence"/>
</dbReference>
<feature type="domain" description="Reverse transcriptase" evidence="2">
    <location>
        <begin position="1"/>
        <end position="286"/>
    </location>
</feature>
<dbReference type="PANTHER" id="PTHR34047:SF8">
    <property type="entry name" value="PROTEIN YKFC"/>
    <property type="match status" value="1"/>
</dbReference>
<reference evidence="3 12" key="3">
    <citation type="submission" date="2020-02" db="EMBL/GenBank/DDBJ databases">
        <title>Klebsiella pneumoniae genome sequencing and assembly.</title>
        <authorList>
            <person name="Starkova P.S."/>
            <person name="Sulyan O.S."/>
            <person name="Likholetova D.V."/>
            <person name="Ageevets V.A."/>
            <person name="Lazareva I.V."/>
            <person name="Sopova J.V."/>
            <person name="Sidorenko S.V."/>
        </authorList>
    </citation>
    <scope>NUCLEOTIDE SEQUENCE [LARGE SCALE GENOMIC DNA]</scope>
    <source>
        <strain evidence="3 12">2429</strain>
    </source>
</reference>
<dbReference type="KEGG" id="kpx:PMK1_00875"/>
<dbReference type="AlphaFoldDB" id="A0A0C7KJF3"/>
<evidence type="ECO:0000313" key="5">
    <source>
        <dbReference type="EMBL" id="SXN33914.1"/>
    </source>
</evidence>
<keyword evidence="5" id="KW-0695">RNA-directed DNA polymerase</keyword>
<accession>A0A0C7KJF3</accession>
<dbReference type="GO" id="GO:0003964">
    <property type="term" value="F:RNA-directed DNA polymerase activity"/>
    <property type="evidence" value="ECO:0007669"/>
    <property type="project" value="UniProtKB-KW"/>
</dbReference>
<evidence type="ECO:0000256" key="1">
    <source>
        <dbReference type="ARBA" id="ARBA00034120"/>
    </source>
</evidence>
<evidence type="ECO:0000313" key="10">
    <source>
        <dbReference type="Proteomes" id="UP000258673"/>
    </source>
</evidence>
<dbReference type="Proteomes" id="UP000479475">
    <property type="component" value="Unassembled WGS sequence"/>
</dbReference>
<evidence type="ECO:0000313" key="11">
    <source>
        <dbReference type="Proteomes" id="UP000259975"/>
    </source>
</evidence>
<evidence type="ECO:0000313" key="4">
    <source>
        <dbReference type="EMBL" id="PLE27567.1"/>
    </source>
</evidence>
<proteinExistence type="inferred from homology"/>
<protein>
    <submittedName>
        <fullName evidence="3">RNA-directed DNA polymerase</fullName>
    </submittedName>
    <submittedName>
        <fullName evidence="5">Retron-type reverse transcriptase</fullName>
    </submittedName>
</protein>
<evidence type="ECO:0000313" key="9">
    <source>
        <dbReference type="Proteomes" id="UP000258253"/>
    </source>
</evidence>
<dbReference type="EMBL" id="NCMJ01000058">
    <property type="protein sequence ID" value="PLE27567.1"/>
    <property type="molecule type" value="Genomic_DNA"/>
</dbReference>
<dbReference type="Pfam" id="PF00078">
    <property type="entry name" value="RVT_1"/>
    <property type="match status" value="1"/>
</dbReference>
<dbReference type="InterPro" id="IPR051083">
    <property type="entry name" value="GrpII_Intron_Splice-Mob/Def"/>
</dbReference>
<dbReference type="Proteomes" id="UP000234439">
    <property type="component" value="Unassembled WGS sequence"/>
</dbReference>
<dbReference type="EMBL" id="JAAKYD010000018">
    <property type="protein sequence ID" value="NGN74271.1"/>
    <property type="molecule type" value="Genomic_DNA"/>
</dbReference>
<comment type="caution">
    <text evidence="5">The sequence shown here is derived from an EMBL/GenBank/DDBJ whole genome shotgun (WGS) entry which is preliminary data.</text>
</comment>
<dbReference type="EMBL" id="UKGE01000030">
    <property type="protein sequence ID" value="SXN33914.1"/>
    <property type="molecule type" value="Genomic_DNA"/>
</dbReference>
<evidence type="ECO:0000313" key="8">
    <source>
        <dbReference type="Proteomes" id="UP000234439"/>
    </source>
</evidence>
<evidence type="ECO:0000313" key="3">
    <source>
        <dbReference type="EMBL" id="NGN74271.1"/>
    </source>
</evidence>
<dbReference type="PANTHER" id="PTHR34047">
    <property type="entry name" value="NUCLEAR INTRON MATURASE 1, MITOCHONDRIAL-RELATED"/>
    <property type="match status" value="1"/>
</dbReference>
<dbReference type="Proteomes" id="UP000259975">
    <property type="component" value="Unassembled WGS sequence"/>
</dbReference>
<name>A0A0C7KJF3_KLEPN</name>
<dbReference type="SUPFAM" id="SSF56672">
    <property type="entry name" value="DNA/RNA polymerases"/>
    <property type="match status" value="1"/>
</dbReference>
<keyword evidence="5" id="KW-0548">Nucleotidyltransferase</keyword>
<keyword evidence="5" id="KW-0808">Transferase</keyword>
<dbReference type="InterPro" id="IPR000477">
    <property type="entry name" value="RT_dom"/>
</dbReference>
<gene>
    <name evidence="4" type="ORF">B6I68_11675</name>
    <name evidence="3" type="ORF">G4V31_19320</name>
    <name evidence="5" type="ORF">SAMEA3499901_04971</name>
    <name evidence="6" type="ORF">SAMEA3515122_03476</name>
    <name evidence="7" type="ORF">SAMEA3538828_04031</name>
</gene>
<comment type="similarity">
    <text evidence="1">Belongs to the bacterial reverse transcriptase family.</text>
</comment>
<dbReference type="InterPro" id="IPR043502">
    <property type="entry name" value="DNA/RNA_pol_sf"/>
</dbReference>
<evidence type="ECO:0000313" key="7">
    <source>
        <dbReference type="EMBL" id="SYR45054.1"/>
    </source>
</evidence>
<dbReference type="RefSeq" id="WP_032408591.1">
    <property type="nucleotide sequence ID" value="NZ_AP018750.1"/>
</dbReference>
<reference evidence="9 10" key="2">
    <citation type="submission" date="2018-08" db="EMBL/GenBank/DDBJ databases">
        <authorList>
            <consortium name="Pathogen Informatics"/>
        </authorList>
    </citation>
    <scope>NUCLEOTIDE SEQUENCE [LARGE SCALE GENOMIC DNA]</scope>
    <source>
        <strain evidence="5 11">EuSCAPE_AT029</strain>
        <strain evidence="7 9">EuSCAPE_HU047</strain>
        <strain evidence="6 10">EuSCAPE_IT093</strain>
    </source>
</reference>
<dbReference type="PROSITE" id="PS50878">
    <property type="entry name" value="RT_POL"/>
    <property type="match status" value="1"/>
</dbReference>
<reference evidence="4 8" key="1">
    <citation type="journal article" date="2017" name="J. Infect. Dis.">
        <title>An Analysis of the Epidemic of Klebsiella pneumoniae Carbapenemase-Producing K. pneumoniae: Convergence of Two Evolutionary Mechanisms Creates the Perfect Storm.</title>
        <authorList>
            <person name="Rojas L.J."/>
            <person name="Weinstock G.M."/>
            <person name="De La Cadena E."/>
            <person name="Diaz L."/>
            <person name="Rios R."/>
            <person name="Hanson B.M."/>
            <person name="Brown J.S."/>
            <person name="Vats P."/>
            <person name="Phillips D.S."/>
            <person name="Nguyen H."/>
            <person name="Hujer K.M."/>
            <person name="Correa A."/>
            <person name="Adams M.D."/>
            <person name="Perez F."/>
            <person name="Sodergren E."/>
            <person name="Narechania A."/>
            <person name="Planet P.J."/>
            <person name="Villegas M.V."/>
            <person name="Bonomo R.A."/>
            <person name="Arias C.A."/>
        </authorList>
    </citation>
    <scope>NUCLEOTIDE SEQUENCE [LARGE SCALE GENOMIC DNA]</scope>
    <source>
        <strain evidence="4 8">COL-Kpn30</strain>
    </source>
</reference>
<dbReference type="Proteomes" id="UP000258253">
    <property type="component" value="Unassembled WGS sequence"/>
</dbReference>
<dbReference type="EMBL" id="UKUT01000007">
    <property type="protein sequence ID" value="SYH33815.1"/>
    <property type="molecule type" value="Genomic_DNA"/>
</dbReference>
<sequence>MMNMNPTQCNELSAEHDERTKWHNDDLRDAQRLDEAWAWLCESRKTAPANADIWHLRQRWPACREAFLRKLQSGEHHLSPMLVVGTRRQVMWSAEDALALKWVALSITPSIPVHEKCEHVKGHGGGRSSVRRISQSLTENGYRWVCRTDIKGYYGAINKETLLLQLREHITHPAYLTILTQYIHYSVEEGGEFYTPEKGIARGCALSPLMGALHLWAVDNYFAHQHKIYYGRYMDDFVILTYSRWQLRKQVKQLNKYLASLGFEKHPDKTFIGKVSRGFDWLGAWLTDKGVVGIAPRALTNHREKVRRLYEQTRHWSKTKQARRVSDYRARWKIWGAMVGLLSSAPSYALIEVIRQGGADATWRVPVNLTIPGTAASGNGSSRNSLATPAYVSRPELVAIQGPCMRNPNEQTLTMTSDGFYGISLGPDLVLGISGTMTGSSQYATGRVTGSATLADNGILVNQTYSQPLCPWAAPTVAAGSEAWMNPETMSYPSTFTGSVFVHAGPNALPGTYNVVPLVFAKFSAWGSPPTVSIPLPSAVRVKLPVSCTVNIDTPTVQFGQIDASVASGQLMRVQQSTITTSCTSVDDGGSGTNRMPVTLSAQGTVGDVSNSLALQDASNTVKMANIFGLIGNRPAGQCTPDVNNFDFVGTPSDLGTVGVGSTGTILTWSLCSNGTGALGIGHASAVLTVSWP</sequence>
<evidence type="ECO:0000313" key="12">
    <source>
        <dbReference type="Proteomes" id="UP000479475"/>
    </source>
</evidence>
<evidence type="ECO:0000313" key="6">
    <source>
        <dbReference type="EMBL" id="SYH33815.1"/>
    </source>
</evidence>
<dbReference type="EMBL" id="ULCI01000017">
    <property type="protein sequence ID" value="SYR45054.1"/>
    <property type="molecule type" value="Genomic_DNA"/>
</dbReference>
<organism evidence="5 11">
    <name type="scientific">Klebsiella pneumoniae</name>
    <dbReference type="NCBI Taxonomy" id="573"/>
    <lineage>
        <taxon>Bacteria</taxon>
        <taxon>Pseudomonadati</taxon>
        <taxon>Pseudomonadota</taxon>
        <taxon>Gammaproteobacteria</taxon>
        <taxon>Enterobacterales</taxon>
        <taxon>Enterobacteriaceae</taxon>
        <taxon>Klebsiella/Raoultella group</taxon>
        <taxon>Klebsiella</taxon>
        <taxon>Klebsiella pneumoniae complex</taxon>
    </lineage>
</organism>